<keyword evidence="3" id="KW-1133">Transmembrane helix</keyword>
<protein>
    <recommendedName>
        <fullName evidence="4">PH domain-containing protein</fullName>
    </recommendedName>
</protein>
<dbReference type="InterPro" id="IPR001849">
    <property type="entry name" value="PH_domain"/>
</dbReference>
<evidence type="ECO:0000256" key="1">
    <source>
        <dbReference type="ARBA" id="ARBA00022553"/>
    </source>
</evidence>
<dbReference type="EMBL" id="CAXAMN010010113">
    <property type="protein sequence ID" value="CAK9030835.1"/>
    <property type="molecule type" value="Genomic_DNA"/>
</dbReference>
<accession>A0ABP0KVD9</accession>
<keyword evidence="1" id="KW-0597">Phosphoprotein</keyword>
<dbReference type="SMART" id="SM00233">
    <property type="entry name" value="PH"/>
    <property type="match status" value="1"/>
</dbReference>
<dbReference type="PROSITE" id="PS50003">
    <property type="entry name" value="PH_DOMAIN"/>
    <property type="match status" value="1"/>
</dbReference>
<comment type="caution">
    <text evidence="5">The sequence shown here is derived from an EMBL/GenBank/DDBJ whole genome shotgun (WGS) entry which is preliminary data.</text>
</comment>
<keyword evidence="3" id="KW-0812">Transmembrane</keyword>
<evidence type="ECO:0000256" key="2">
    <source>
        <dbReference type="SAM" id="MobiDB-lite"/>
    </source>
</evidence>
<dbReference type="CDD" id="cd00821">
    <property type="entry name" value="PH"/>
    <property type="match status" value="1"/>
</dbReference>
<evidence type="ECO:0000256" key="3">
    <source>
        <dbReference type="SAM" id="Phobius"/>
    </source>
</evidence>
<dbReference type="Gene3D" id="2.30.29.30">
    <property type="entry name" value="Pleckstrin-homology domain (PH domain)/Phosphotyrosine-binding domain (PTB)"/>
    <property type="match status" value="1"/>
</dbReference>
<dbReference type="PANTHER" id="PTHR22902:SF27">
    <property type="entry name" value="PLECKSTRIN HOMOLOGY DOMAIN-CONTAINING FAMILY A MEMBER 3"/>
    <property type="match status" value="1"/>
</dbReference>
<proteinExistence type="predicted"/>
<feature type="transmembrane region" description="Helical" evidence="3">
    <location>
        <begin position="304"/>
        <end position="330"/>
    </location>
</feature>
<keyword evidence="6" id="KW-1185">Reference proteome</keyword>
<gene>
    <name evidence="5" type="ORF">CCMP2556_LOCUS18042</name>
</gene>
<sequence>MPNPDLSPGSERHARGKEARAACGLVWSREANAFEEHITAATDVYRRTVCELDAHLLAREPEPNRDGTINTDLEDEGPGTPATPSIDPEVLLQPSLSKGMPFHNGFLYKLGDGILNNTWNLRYFLLIGQTLQYYRSQHEARPRDAIHLSGVTVEWLKDQSRPFTFAVSKSGSRSYCLSGCSEQEASEWMERIQAASKLGSPPRVEIPTPSSARRCQILASELPLAVPAAQTWQEAKMKHCSQVLVQLLEHRGALRELRQGLRILEAPDSEELLRRTWKDLFFLLLLAMLGLGSLWAAWYVSAALLLAGAASLCFIARGVPVVAAAACVNVPVEEVKEALMEHWRFRDWQPDHLESLPLSLQPGRDEVLRLRCRTGIPGCHFSCELRRRWARSDGARLLLCVEESEGEITSFEGFAIQPLDDGCLVVWLCGLDLAPTPWTPRAVREALAVRRVSALAGLREWLRCRRNGPKTSVSRMEQKLAGGFGRSGAMLKDSLQLQVLPLLLRPFCRARKGGALEAPRDLDRAALSCDVLLELGRQALRGRGREVSVGSRPQGLLPQAGPDFVQRLSARWAYANVLALAGADARERLILVIAFMVAGLHLAAAGFPYLPWLEASGGTDRGRHSAVLPEDCVAHVDIQEGRRVGGVERPVRCAYEVQRASACGSFRVHGTDEVRTHFVLPSSFRFSDKGWTTVEFPATSSSVRFSMPELWVKHSSHRLGAGSTYEWHGPATFSDNLGNQCQLSFGHFEKGRGVPQEDIKGVLRDARGAEVGRIHGSWLGPLLCDGEVLWKGP</sequence>
<dbReference type="InterPro" id="IPR011993">
    <property type="entry name" value="PH-like_dom_sf"/>
</dbReference>
<dbReference type="SUPFAM" id="SSF144000">
    <property type="entry name" value="Oxysterol-binding protein-like"/>
    <property type="match status" value="1"/>
</dbReference>
<dbReference type="Proteomes" id="UP001642484">
    <property type="component" value="Unassembled WGS sequence"/>
</dbReference>
<evidence type="ECO:0000313" key="6">
    <source>
        <dbReference type="Proteomes" id="UP001642484"/>
    </source>
</evidence>
<feature type="transmembrane region" description="Helical" evidence="3">
    <location>
        <begin position="589"/>
        <end position="610"/>
    </location>
</feature>
<dbReference type="PANTHER" id="PTHR22902">
    <property type="entry name" value="SESQUIPEDALIAN"/>
    <property type="match status" value="1"/>
</dbReference>
<dbReference type="InterPro" id="IPR045188">
    <property type="entry name" value="Boi1/Boi2-like"/>
</dbReference>
<keyword evidence="3" id="KW-0472">Membrane</keyword>
<dbReference type="InterPro" id="IPR037239">
    <property type="entry name" value="OSBP_sf"/>
</dbReference>
<evidence type="ECO:0000259" key="4">
    <source>
        <dbReference type="PROSITE" id="PS50003"/>
    </source>
</evidence>
<reference evidence="5 6" key="1">
    <citation type="submission" date="2024-02" db="EMBL/GenBank/DDBJ databases">
        <authorList>
            <person name="Chen Y."/>
            <person name="Shah S."/>
            <person name="Dougan E. K."/>
            <person name="Thang M."/>
            <person name="Chan C."/>
        </authorList>
    </citation>
    <scope>NUCLEOTIDE SEQUENCE [LARGE SCALE GENOMIC DNA]</scope>
</reference>
<evidence type="ECO:0000313" key="5">
    <source>
        <dbReference type="EMBL" id="CAK9030835.1"/>
    </source>
</evidence>
<name>A0ABP0KVD9_9DINO</name>
<feature type="region of interest" description="Disordered" evidence="2">
    <location>
        <begin position="60"/>
        <end position="82"/>
    </location>
</feature>
<dbReference type="Pfam" id="PF00169">
    <property type="entry name" value="PH"/>
    <property type="match status" value="1"/>
</dbReference>
<organism evidence="5 6">
    <name type="scientific">Durusdinium trenchii</name>
    <dbReference type="NCBI Taxonomy" id="1381693"/>
    <lineage>
        <taxon>Eukaryota</taxon>
        <taxon>Sar</taxon>
        <taxon>Alveolata</taxon>
        <taxon>Dinophyceae</taxon>
        <taxon>Suessiales</taxon>
        <taxon>Symbiodiniaceae</taxon>
        <taxon>Durusdinium</taxon>
    </lineage>
</organism>
<feature type="domain" description="PH" evidence="4">
    <location>
        <begin position="100"/>
        <end position="197"/>
    </location>
</feature>
<dbReference type="SUPFAM" id="SSF50729">
    <property type="entry name" value="PH domain-like"/>
    <property type="match status" value="1"/>
</dbReference>
<dbReference type="SUPFAM" id="SSF55961">
    <property type="entry name" value="Bet v1-like"/>
    <property type="match status" value="1"/>
</dbReference>